<dbReference type="EMBL" id="CP002902">
    <property type="protein sequence ID" value="AEJ43694.1"/>
    <property type="molecule type" value="Genomic_DNA"/>
</dbReference>
<sequence length="162" mass="18656">MSEMSIHRLKPHPKNAEYYADLTGEKYEELRRSIEAHGIRDPLKVLPDGTIIAGHQRWRVAKELGLERVPVVIYDISEQEAEYLLIADNEERRGEDRDPMRKARRAKFLAEYWVIRRGGARKSVSGSEGPKEQIAPLKSHVFGRVLGIRLEKVVVQKLNLSF</sequence>
<dbReference type="HOGENOM" id="CLU_1631881_0_0_9"/>
<organism evidence="2 3">
    <name type="scientific">Alicyclobacillus acidocaldarius (strain Tc-4-1)</name>
    <name type="common">Bacillus acidocaldarius</name>
    <dbReference type="NCBI Taxonomy" id="1048834"/>
    <lineage>
        <taxon>Bacteria</taxon>
        <taxon>Bacillati</taxon>
        <taxon>Bacillota</taxon>
        <taxon>Bacilli</taxon>
        <taxon>Bacillales</taxon>
        <taxon>Alicyclobacillaceae</taxon>
        <taxon>Alicyclobacillus</taxon>
    </lineage>
</organism>
<dbReference type="AlphaFoldDB" id="F8ILC8"/>
<dbReference type="PATRIC" id="fig|1048834.4.peg.1678"/>
<dbReference type="PANTHER" id="PTHR33375">
    <property type="entry name" value="CHROMOSOME-PARTITIONING PROTEIN PARB-RELATED"/>
    <property type="match status" value="1"/>
</dbReference>
<dbReference type="GO" id="GO:0005694">
    <property type="term" value="C:chromosome"/>
    <property type="evidence" value="ECO:0007669"/>
    <property type="project" value="TreeGrafter"/>
</dbReference>
<dbReference type="PANTHER" id="PTHR33375:SF1">
    <property type="entry name" value="CHROMOSOME-PARTITIONING PROTEIN PARB-RELATED"/>
    <property type="match status" value="1"/>
</dbReference>
<name>F8ILC8_ALIAT</name>
<dbReference type="SMART" id="SM00470">
    <property type="entry name" value="ParB"/>
    <property type="match status" value="1"/>
</dbReference>
<dbReference type="STRING" id="1048834.TC41_1769"/>
<dbReference type="eggNOG" id="COG1475">
    <property type="taxonomic scope" value="Bacteria"/>
</dbReference>
<dbReference type="Proteomes" id="UP000000292">
    <property type="component" value="Chromosome"/>
</dbReference>
<evidence type="ECO:0000259" key="1">
    <source>
        <dbReference type="SMART" id="SM00470"/>
    </source>
</evidence>
<dbReference type="SUPFAM" id="SSF110849">
    <property type="entry name" value="ParB/Sulfiredoxin"/>
    <property type="match status" value="1"/>
</dbReference>
<accession>F8ILC8</accession>
<dbReference type="Gene3D" id="3.90.1530.10">
    <property type="entry name" value="Conserved hypothetical protein from pyrococcus furiosus pfu- 392566-001, ParB domain"/>
    <property type="match status" value="1"/>
</dbReference>
<evidence type="ECO:0000313" key="2">
    <source>
        <dbReference type="EMBL" id="AEJ43694.1"/>
    </source>
</evidence>
<proteinExistence type="predicted"/>
<dbReference type="InterPro" id="IPR050336">
    <property type="entry name" value="Chromosome_partition/occlusion"/>
</dbReference>
<feature type="domain" description="ParB-like N-terminal" evidence="1">
    <location>
        <begin position="2"/>
        <end position="90"/>
    </location>
</feature>
<dbReference type="GO" id="GO:0007059">
    <property type="term" value="P:chromosome segregation"/>
    <property type="evidence" value="ECO:0007669"/>
    <property type="project" value="TreeGrafter"/>
</dbReference>
<evidence type="ECO:0000313" key="3">
    <source>
        <dbReference type="Proteomes" id="UP000000292"/>
    </source>
</evidence>
<protein>
    <submittedName>
        <fullName evidence="2">ParB domain protein nuclease</fullName>
    </submittedName>
</protein>
<reference evidence="3" key="2">
    <citation type="submission" date="2011-06" db="EMBL/GenBank/DDBJ databases">
        <title>The complete genome sequence of Alicyclobacillus acidocaldarius sp. Tc-4-1.</title>
        <authorList>
            <person name="Chen Y."/>
            <person name="He Y."/>
            <person name="Dong Z."/>
            <person name="Hu S."/>
        </authorList>
    </citation>
    <scope>NUCLEOTIDE SEQUENCE [LARGE SCALE GENOMIC DNA]</scope>
    <source>
        <strain evidence="3">Tc-4-1</strain>
    </source>
</reference>
<dbReference type="Pfam" id="PF02195">
    <property type="entry name" value="ParB_N"/>
    <property type="match status" value="1"/>
</dbReference>
<gene>
    <name evidence="2" type="ordered locus">TC41_1769</name>
</gene>
<dbReference type="KEGG" id="aad:TC41_1769"/>
<dbReference type="CDD" id="cd16404">
    <property type="entry name" value="pNOB8_ParB_N_like"/>
    <property type="match status" value="1"/>
</dbReference>
<reference evidence="2 3" key="1">
    <citation type="journal article" date="2011" name="J. Bacteriol.">
        <title>Complete Genome Sequence of Alicyclobacillus acidocaldarius Strain Tc-4-1.</title>
        <authorList>
            <person name="Chen Y."/>
            <person name="He Y."/>
            <person name="Zhang B."/>
            <person name="Yang J."/>
            <person name="Li W."/>
            <person name="Dong Z."/>
            <person name="Hu S."/>
        </authorList>
    </citation>
    <scope>NUCLEOTIDE SEQUENCE [LARGE SCALE GENOMIC DNA]</scope>
    <source>
        <strain evidence="2 3">Tc-4-1</strain>
    </source>
</reference>
<dbReference type="InterPro" id="IPR003115">
    <property type="entry name" value="ParB_N"/>
</dbReference>
<dbReference type="InterPro" id="IPR036086">
    <property type="entry name" value="ParB/Sulfiredoxin_sf"/>
</dbReference>